<comment type="caution">
    <text evidence="2">The sequence shown here is derived from an EMBL/GenBank/DDBJ whole genome shotgun (WGS) entry which is preliminary data.</text>
</comment>
<evidence type="ECO:0000313" key="2">
    <source>
        <dbReference type="EMBL" id="MCG2589442.1"/>
    </source>
</evidence>
<proteinExistence type="predicted"/>
<keyword evidence="1" id="KW-0812">Transmembrane</keyword>
<keyword evidence="1" id="KW-1133">Transmembrane helix</keyword>
<dbReference type="EMBL" id="JAKLWS010000016">
    <property type="protein sequence ID" value="MCG2589442.1"/>
    <property type="molecule type" value="Genomic_DNA"/>
</dbReference>
<organism evidence="2 3">
    <name type="scientific">Rhodohalobacter sulfatireducens</name>
    <dbReference type="NCBI Taxonomy" id="2911366"/>
    <lineage>
        <taxon>Bacteria</taxon>
        <taxon>Pseudomonadati</taxon>
        <taxon>Balneolota</taxon>
        <taxon>Balneolia</taxon>
        <taxon>Balneolales</taxon>
        <taxon>Balneolaceae</taxon>
        <taxon>Rhodohalobacter</taxon>
    </lineage>
</organism>
<reference evidence="2" key="1">
    <citation type="submission" date="2022-01" db="EMBL/GenBank/DDBJ databases">
        <authorList>
            <person name="Wang Y."/>
        </authorList>
    </citation>
    <scope>NUCLEOTIDE SEQUENCE</scope>
    <source>
        <strain evidence="2">WB101</strain>
    </source>
</reference>
<dbReference type="Proteomes" id="UP001165366">
    <property type="component" value="Unassembled WGS sequence"/>
</dbReference>
<keyword evidence="3" id="KW-1185">Reference proteome</keyword>
<gene>
    <name evidence="2" type="ORF">L6773_12760</name>
</gene>
<dbReference type="RefSeq" id="WP_237854803.1">
    <property type="nucleotide sequence ID" value="NZ_JAKLWS010000016.1"/>
</dbReference>
<name>A0ABS9KF03_9BACT</name>
<evidence type="ECO:0000256" key="1">
    <source>
        <dbReference type="SAM" id="Phobius"/>
    </source>
</evidence>
<evidence type="ECO:0008006" key="4">
    <source>
        <dbReference type="Google" id="ProtNLM"/>
    </source>
</evidence>
<sequence>MNKYYFIFLIWLLPVYFLFQSGYQVYTYFGIQSTYNNGESYVAKVTDFDVKQIAAQTNGYVVLQFTPADGETIEQQLSLPVQFAQVIMDSEIIPIRYKEDSAKSIVIMAIYDLQKQVVRVNIAVTLIGLIATLIVSFFASRYAGKKIKTGDEEMVIERVDE</sequence>
<keyword evidence="1" id="KW-0472">Membrane</keyword>
<feature type="transmembrane region" description="Helical" evidence="1">
    <location>
        <begin position="5"/>
        <end position="26"/>
    </location>
</feature>
<evidence type="ECO:0000313" key="3">
    <source>
        <dbReference type="Proteomes" id="UP001165366"/>
    </source>
</evidence>
<reference evidence="2" key="2">
    <citation type="submission" date="2024-05" db="EMBL/GenBank/DDBJ databases">
        <title>Rhodohalobacter halophilus gen. nov., sp. nov., a moderately halophilic member of the family Balneolaceae.</title>
        <authorList>
            <person name="Xia J."/>
        </authorList>
    </citation>
    <scope>NUCLEOTIDE SEQUENCE</scope>
    <source>
        <strain evidence="2">WB101</strain>
    </source>
</reference>
<accession>A0ABS9KF03</accession>
<protein>
    <recommendedName>
        <fullName evidence="4">DUF3592 domain-containing protein</fullName>
    </recommendedName>
</protein>
<feature type="transmembrane region" description="Helical" evidence="1">
    <location>
        <begin position="118"/>
        <end position="139"/>
    </location>
</feature>